<dbReference type="PROSITE" id="PS50102">
    <property type="entry name" value="RRM"/>
    <property type="match status" value="2"/>
</dbReference>
<name>A0A135LQ98_PENPA</name>
<feature type="region of interest" description="Disordered" evidence="6">
    <location>
        <begin position="129"/>
        <end position="154"/>
    </location>
</feature>
<evidence type="ECO:0000313" key="8">
    <source>
        <dbReference type="EMBL" id="KXG51147.1"/>
    </source>
</evidence>
<dbReference type="AlphaFoldDB" id="A0A135LQ98"/>
<dbReference type="GO" id="GO:0071011">
    <property type="term" value="C:precatalytic spliceosome"/>
    <property type="evidence" value="ECO:0007669"/>
    <property type="project" value="TreeGrafter"/>
</dbReference>
<dbReference type="SMART" id="SM00360">
    <property type="entry name" value="RRM"/>
    <property type="match status" value="2"/>
</dbReference>
<dbReference type="GeneID" id="63709733"/>
<dbReference type="InterPro" id="IPR035979">
    <property type="entry name" value="RBD_domain_sf"/>
</dbReference>
<dbReference type="Pfam" id="PF00076">
    <property type="entry name" value="RRM_1"/>
    <property type="match status" value="2"/>
</dbReference>
<keyword evidence="2" id="KW-0677">Repeat</keyword>
<keyword evidence="3 5" id="KW-0694">RNA-binding</keyword>
<dbReference type="SUPFAM" id="SSF54928">
    <property type="entry name" value="RNA-binding domain, RBD"/>
    <property type="match status" value="1"/>
</dbReference>
<dbReference type="InterPro" id="IPR012677">
    <property type="entry name" value="Nucleotide-bd_a/b_plait_sf"/>
</dbReference>
<dbReference type="PANTHER" id="PTHR48030:SF3">
    <property type="entry name" value="SPLICING FACTOR 3B SUBUNIT 4"/>
    <property type="match status" value="1"/>
</dbReference>
<evidence type="ECO:0000256" key="2">
    <source>
        <dbReference type="ARBA" id="ARBA00022737"/>
    </source>
</evidence>
<feature type="domain" description="RRM" evidence="7">
    <location>
        <begin position="101"/>
        <end position="198"/>
    </location>
</feature>
<protein>
    <submittedName>
        <fullName evidence="8">Nucleotide-binding, alpha-beta plait</fullName>
    </submittedName>
</protein>
<dbReference type="GO" id="GO:0048026">
    <property type="term" value="P:positive regulation of mRNA splicing, via spliceosome"/>
    <property type="evidence" value="ECO:0007669"/>
    <property type="project" value="TreeGrafter"/>
</dbReference>
<feature type="compositionally biased region" description="Low complexity" evidence="6">
    <location>
        <begin position="331"/>
        <end position="344"/>
    </location>
</feature>
<organism evidence="8 9">
    <name type="scientific">Penicillium patulum</name>
    <name type="common">Penicillium griseofulvum</name>
    <dbReference type="NCBI Taxonomy" id="5078"/>
    <lineage>
        <taxon>Eukaryota</taxon>
        <taxon>Fungi</taxon>
        <taxon>Dikarya</taxon>
        <taxon>Ascomycota</taxon>
        <taxon>Pezizomycotina</taxon>
        <taxon>Eurotiomycetes</taxon>
        <taxon>Eurotiomycetidae</taxon>
        <taxon>Eurotiales</taxon>
        <taxon>Aspergillaceae</taxon>
        <taxon>Penicillium</taxon>
    </lineage>
</organism>
<proteinExistence type="predicted"/>
<dbReference type="GO" id="GO:0005686">
    <property type="term" value="C:U2 snRNP"/>
    <property type="evidence" value="ECO:0007669"/>
    <property type="project" value="TreeGrafter"/>
</dbReference>
<comment type="subcellular location">
    <subcellularLocation>
        <location evidence="1">Nucleus</location>
    </subcellularLocation>
</comment>
<dbReference type="GO" id="GO:0003723">
    <property type="term" value="F:RNA binding"/>
    <property type="evidence" value="ECO:0007669"/>
    <property type="project" value="UniProtKB-UniRule"/>
</dbReference>
<evidence type="ECO:0000256" key="6">
    <source>
        <dbReference type="SAM" id="MobiDB-lite"/>
    </source>
</evidence>
<dbReference type="InterPro" id="IPR000504">
    <property type="entry name" value="RRM_dom"/>
</dbReference>
<reference evidence="8 9" key="1">
    <citation type="journal article" date="2016" name="BMC Genomics">
        <title>Genome sequencing and secondary metabolism of the postharvest pathogen Penicillium griseofulvum.</title>
        <authorList>
            <person name="Banani H."/>
            <person name="Marcet-Houben M."/>
            <person name="Ballester A.R."/>
            <person name="Abbruscato P."/>
            <person name="Gonzalez-Candelas L."/>
            <person name="Gabaldon T."/>
            <person name="Spadaro D."/>
        </authorList>
    </citation>
    <scope>NUCLEOTIDE SEQUENCE [LARGE SCALE GENOMIC DNA]</scope>
    <source>
        <strain evidence="8 9">PG3</strain>
    </source>
</reference>
<evidence type="ECO:0000256" key="4">
    <source>
        <dbReference type="ARBA" id="ARBA00023242"/>
    </source>
</evidence>
<feature type="region of interest" description="Disordered" evidence="6">
    <location>
        <begin position="221"/>
        <end position="374"/>
    </location>
</feature>
<dbReference type="FunFam" id="3.30.70.330:FF:000121">
    <property type="entry name" value="Splicing factor 3b subunit 4"/>
    <property type="match status" value="1"/>
</dbReference>
<feature type="compositionally biased region" description="Pro residues" evidence="6">
    <location>
        <begin position="345"/>
        <end position="362"/>
    </location>
</feature>
<dbReference type="OrthoDB" id="10259687at2759"/>
<gene>
    <name evidence="8" type="ORF">PGRI_067190</name>
</gene>
<evidence type="ECO:0000256" key="1">
    <source>
        <dbReference type="ARBA" id="ARBA00004123"/>
    </source>
</evidence>
<dbReference type="Proteomes" id="UP000070168">
    <property type="component" value="Unassembled WGS sequence"/>
</dbReference>
<dbReference type="EMBL" id="LHQR01000044">
    <property type="protein sequence ID" value="KXG51147.1"/>
    <property type="molecule type" value="Genomic_DNA"/>
</dbReference>
<dbReference type="CDD" id="cd12334">
    <property type="entry name" value="RRM1_SF3B4"/>
    <property type="match status" value="1"/>
</dbReference>
<dbReference type="OMA" id="AMVYEIM"/>
<evidence type="ECO:0000313" key="9">
    <source>
        <dbReference type="Proteomes" id="UP000070168"/>
    </source>
</evidence>
<dbReference type="InterPro" id="IPR052084">
    <property type="entry name" value="SF3B4_spliceosome_assoc"/>
</dbReference>
<dbReference type="Gene3D" id="3.30.70.330">
    <property type="match status" value="2"/>
</dbReference>
<keyword evidence="9" id="KW-1185">Reference proteome</keyword>
<feature type="compositionally biased region" description="Polar residues" evidence="6">
    <location>
        <begin position="140"/>
        <end position="150"/>
    </location>
</feature>
<dbReference type="GO" id="GO:0005730">
    <property type="term" value="C:nucleolus"/>
    <property type="evidence" value="ECO:0007669"/>
    <property type="project" value="TreeGrafter"/>
</dbReference>
<evidence type="ECO:0000256" key="3">
    <source>
        <dbReference type="ARBA" id="ARBA00022884"/>
    </source>
</evidence>
<keyword evidence="4" id="KW-0539">Nucleus</keyword>
<evidence type="ECO:0000259" key="7">
    <source>
        <dbReference type="PROSITE" id="PS50102"/>
    </source>
</evidence>
<feature type="compositionally biased region" description="Pro residues" evidence="6">
    <location>
        <begin position="228"/>
        <end position="241"/>
    </location>
</feature>
<sequence>MSNARHWEQDKEATVYIGNLDERVTDSLVWELMLQAGRIVNVHLPKDRVTQLHQGYGFVEFMTEEDAEYASKIMNGIRLYGKPIRVNKASADKQKTVEIGAELFVGNLDPMVAEQGLYDTFSRFGNLVSPPKVRSPPPNTNKMDTVNSPSKIARDDNNLSKGYGFVSFADFESSDAAIANMNGQYLMNKQVSVQYAYKKDGKGERHGDEAERMLAAQARKHNVQLPTQQPPQFPGAPPGAPATPAMSNSDISRPMSTAPDLGMNRGLPPAMPYQNAPPPMPYQAAPPPNRHVPPPVPSLTTPPPGLPARPPPSQAGYGGPQAFLPPGFNGAGQPPFVPQAAAPPGFAPPPGFGPPAGAPSMPPGFQQPGYGGTR</sequence>
<feature type="compositionally biased region" description="Polar residues" evidence="6">
    <location>
        <begin position="246"/>
        <end position="255"/>
    </location>
</feature>
<feature type="domain" description="RRM" evidence="7">
    <location>
        <begin position="13"/>
        <end position="91"/>
    </location>
</feature>
<evidence type="ECO:0000256" key="5">
    <source>
        <dbReference type="PROSITE-ProRule" id="PRU00176"/>
    </source>
</evidence>
<dbReference type="RefSeq" id="XP_040649683.1">
    <property type="nucleotide sequence ID" value="XM_040794433.1"/>
</dbReference>
<comment type="caution">
    <text evidence="8">The sequence shown here is derived from an EMBL/GenBank/DDBJ whole genome shotgun (WGS) entry which is preliminary data.</text>
</comment>
<dbReference type="STRING" id="5078.A0A135LQ98"/>
<dbReference type="PANTHER" id="PTHR48030">
    <property type="entry name" value="SPLICING FACTOR 3B SUBUNIT 4"/>
    <property type="match status" value="1"/>
</dbReference>
<accession>A0A135LQ98</accession>
<feature type="compositionally biased region" description="Pro residues" evidence="6">
    <location>
        <begin position="269"/>
        <end position="313"/>
    </location>
</feature>
<dbReference type="InterPro" id="IPR034158">
    <property type="entry name" value="SF3B4_RRM1"/>
</dbReference>